<gene>
    <name evidence="1" type="ORF">FHX39_001877</name>
</gene>
<dbReference type="Proteomes" id="UP000565572">
    <property type="component" value="Unassembled WGS sequence"/>
</dbReference>
<sequence length="29" mass="3286">MDVLHRWSSTRGDDASLEEALTVLTGLRR</sequence>
<protein>
    <submittedName>
        <fullName evidence="1">Uncharacterized protein</fullName>
    </submittedName>
</protein>
<name>A0A7W5P6Y5_9ACTN</name>
<dbReference type="AlphaFoldDB" id="A0A7W5P6Y5"/>
<dbReference type="EMBL" id="JACHZG010000001">
    <property type="protein sequence ID" value="MBB3326933.1"/>
    <property type="molecule type" value="Genomic_DNA"/>
</dbReference>
<accession>A0A7W5P6Y5</accession>
<evidence type="ECO:0000313" key="2">
    <source>
        <dbReference type="Proteomes" id="UP000565572"/>
    </source>
</evidence>
<keyword evidence="2" id="KW-1185">Reference proteome</keyword>
<proteinExistence type="predicted"/>
<evidence type="ECO:0000313" key="1">
    <source>
        <dbReference type="EMBL" id="MBB3326933.1"/>
    </source>
</evidence>
<reference evidence="1 2" key="1">
    <citation type="submission" date="2020-08" db="EMBL/GenBank/DDBJ databases">
        <title>Sequencing the genomes of 1000 actinobacteria strains.</title>
        <authorList>
            <person name="Klenk H.-P."/>
        </authorList>
    </citation>
    <scope>NUCLEOTIDE SEQUENCE [LARGE SCALE GENOMIC DNA]</scope>
    <source>
        <strain evidence="1 2">DSM 11053</strain>
    </source>
</reference>
<comment type="caution">
    <text evidence="1">The sequence shown here is derived from an EMBL/GenBank/DDBJ whole genome shotgun (WGS) entry which is preliminary data.</text>
</comment>
<organism evidence="1 2">
    <name type="scientific">Microlunatus antarcticus</name>
    <dbReference type="NCBI Taxonomy" id="53388"/>
    <lineage>
        <taxon>Bacteria</taxon>
        <taxon>Bacillati</taxon>
        <taxon>Actinomycetota</taxon>
        <taxon>Actinomycetes</taxon>
        <taxon>Propionibacteriales</taxon>
        <taxon>Propionibacteriaceae</taxon>
        <taxon>Microlunatus</taxon>
    </lineage>
</organism>